<reference evidence="1" key="1">
    <citation type="submission" date="2023-04" db="EMBL/GenBank/DDBJ databases">
        <title>Draft Genome sequencing of Naganishia species isolated from polar environments using Oxford Nanopore Technology.</title>
        <authorList>
            <person name="Leo P."/>
            <person name="Venkateswaran K."/>
        </authorList>
    </citation>
    <scope>NUCLEOTIDE SEQUENCE</scope>
    <source>
        <strain evidence="1">MNA-CCFEE 5261</strain>
    </source>
</reference>
<comment type="caution">
    <text evidence="1">The sequence shown here is derived from an EMBL/GenBank/DDBJ whole genome shotgun (WGS) entry which is preliminary data.</text>
</comment>
<evidence type="ECO:0000313" key="1">
    <source>
        <dbReference type="EMBL" id="KAJ9094109.1"/>
    </source>
</evidence>
<gene>
    <name evidence="1" type="ORF">QFC19_008061</name>
</gene>
<evidence type="ECO:0000313" key="2">
    <source>
        <dbReference type="Proteomes" id="UP001241377"/>
    </source>
</evidence>
<keyword evidence="2" id="KW-1185">Reference proteome</keyword>
<protein>
    <submittedName>
        <fullName evidence="1">Uncharacterized protein</fullName>
    </submittedName>
</protein>
<accession>A0ACC2V540</accession>
<dbReference type="EMBL" id="JASBWR010000115">
    <property type="protein sequence ID" value="KAJ9094109.1"/>
    <property type="molecule type" value="Genomic_DNA"/>
</dbReference>
<organism evidence="1 2">
    <name type="scientific">Naganishia cerealis</name>
    <dbReference type="NCBI Taxonomy" id="610337"/>
    <lineage>
        <taxon>Eukaryota</taxon>
        <taxon>Fungi</taxon>
        <taxon>Dikarya</taxon>
        <taxon>Basidiomycota</taxon>
        <taxon>Agaricomycotina</taxon>
        <taxon>Tremellomycetes</taxon>
        <taxon>Filobasidiales</taxon>
        <taxon>Filobasidiaceae</taxon>
        <taxon>Naganishia</taxon>
    </lineage>
</organism>
<sequence length="224" mass="25720">MPQRPETESSIEHFREQANKSPRKVPETSIPPSPVPPVVPIPAQPARYDPYNEDFEDKPGFEITPLQGHDDGPLESDHESAGEDKEMTMNTEEEEQVRLVAQRNSDEFVNLAYAQALPIITQLLNEDAVMRRLKELKAEQDKMERQLWDKRLDIVKIHRARMNKAKEGADRVITIDSDDDEVKEKEVSDLVGEGLTEEEREKTLARRRKIMSVIESVMSDTMDQ</sequence>
<name>A0ACC2V540_9TREE</name>
<dbReference type="Proteomes" id="UP001241377">
    <property type="component" value="Unassembled WGS sequence"/>
</dbReference>
<proteinExistence type="predicted"/>